<evidence type="ECO:0000256" key="1">
    <source>
        <dbReference type="SAM" id="SignalP"/>
    </source>
</evidence>
<keyword evidence="3" id="KW-1185">Reference proteome</keyword>
<reference evidence="2 3" key="1">
    <citation type="submission" date="2023-06" db="EMBL/GenBank/DDBJ databases">
        <authorList>
            <person name="Ham H."/>
            <person name="Park D.S."/>
        </authorList>
    </citation>
    <scope>NUCLEOTIDE SEQUENCE [LARGE SCALE GENOMIC DNA]</scope>
    <source>
        <strain evidence="2 3">KACC 17005</strain>
    </source>
</reference>
<evidence type="ECO:0000313" key="3">
    <source>
        <dbReference type="Proteomes" id="UP001242732"/>
    </source>
</evidence>
<name>A0ABY9AQY6_PARCI</name>
<keyword evidence="1" id="KW-0732">Signal</keyword>
<accession>A0ABY9AQY6</accession>
<evidence type="ECO:0000313" key="2">
    <source>
        <dbReference type="EMBL" id="WIY49162.1"/>
    </source>
</evidence>
<feature type="signal peptide" evidence="1">
    <location>
        <begin position="1"/>
        <end position="22"/>
    </location>
</feature>
<dbReference type="RefSeq" id="WP_011797651.1">
    <property type="nucleotide sequence ID" value="NZ_CP023687.1"/>
</dbReference>
<dbReference type="PROSITE" id="PS51257">
    <property type="entry name" value="PROKAR_LIPOPROTEIN"/>
    <property type="match status" value="1"/>
</dbReference>
<protein>
    <submittedName>
        <fullName evidence="2">Uncharacterized protein</fullName>
    </submittedName>
</protein>
<sequence>MTPIRTAILHMAALLACSAAWAQDPSSAAAATGPELRPDTTGRFIPFAAPLGEASRPPKLQFEVRTPPGTPQPAARSFAVTMDTGSTGVVISAADLPGYSDDEAGPAGWEFLSSSKRLWVGRWVVRDLVFRAAEGEVVARVPVLAVQKEMICPCWDEKANQPVCEQPTKTTLRPKGIVYMGVGFGREHDGQPQGTPDKNPLLNLVAIDGRPVREGEVHAGYIVTKSGVHAGLTPANAAGFGATRLQPGSLLANGQPASSDPRDWQQASMAVSVAGRAPEAGSVLVDTGIAQMYLTVADPASLPTQQIPNPSRPGHTSNGLKEGTPVQVLFPDAQAPVARYAFNAGGAGAPRAVLVNRPPSGTAGSACAAGSTVARGAPAPFGRPAFVNTGMNLLQQYDVLFDAEGGWFGLRPAGR</sequence>
<organism evidence="2 3">
    <name type="scientific">Paracidovorax citrulli</name>
    <name type="common">Acidovorax citrulli</name>
    <dbReference type="NCBI Taxonomy" id="80869"/>
    <lineage>
        <taxon>Bacteria</taxon>
        <taxon>Pseudomonadati</taxon>
        <taxon>Pseudomonadota</taxon>
        <taxon>Betaproteobacteria</taxon>
        <taxon>Burkholderiales</taxon>
        <taxon>Comamonadaceae</taxon>
        <taxon>Paracidovorax</taxon>
    </lineage>
</organism>
<proteinExistence type="predicted"/>
<feature type="chain" id="PRO_5046055501" evidence="1">
    <location>
        <begin position="23"/>
        <end position="415"/>
    </location>
</feature>
<dbReference type="EMBL" id="CP127363">
    <property type="protein sequence ID" value="WIY49162.1"/>
    <property type="molecule type" value="Genomic_DNA"/>
</dbReference>
<gene>
    <name evidence="2" type="ORF">QRO08_00865</name>
</gene>
<dbReference type="Proteomes" id="UP001242732">
    <property type="component" value="Chromosome"/>
</dbReference>